<sequence length="209" mass="23156">MLDWLLSTAFTVDKTPTTWAEVLGFGTGVLNVWLLVRQNVANWAVGIFNVLLLMVVFATYGLYADAGLQVVYVALGMLGWWQWLRGGERGGRLEVTRTTRAERTVLAVVGVAATAGLWLLLDRVTDSTVPLADALTTVLSLVATYLQTRKKLESWWIWIVADLIYIPLYLYKDLRLTGALYVVFLGLCVAGLLAWQNALRARVPEPVAA</sequence>
<evidence type="ECO:0000256" key="8">
    <source>
        <dbReference type="SAM" id="Phobius"/>
    </source>
</evidence>
<dbReference type="PANTHER" id="PTHR36122:SF2">
    <property type="entry name" value="NICOTINAMIDE RIBOSIDE TRANSPORTER PNUC"/>
    <property type="match status" value="1"/>
</dbReference>
<feature type="transmembrane region" description="Helical" evidence="8">
    <location>
        <begin position="20"/>
        <end position="36"/>
    </location>
</feature>
<dbReference type="AlphaFoldDB" id="A0A8J3K1D0"/>
<evidence type="ECO:0000256" key="7">
    <source>
        <dbReference type="ARBA" id="ARBA00023136"/>
    </source>
</evidence>
<keyword evidence="3" id="KW-0813">Transport</keyword>
<accession>A0A8J3K1D0</accession>
<feature type="transmembrane region" description="Helical" evidence="8">
    <location>
        <begin position="43"/>
        <end position="60"/>
    </location>
</feature>
<evidence type="ECO:0000313" key="10">
    <source>
        <dbReference type="Proteomes" id="UP000619293"/>
    </source>
</evidence>
<name>A0A8J3K1D0_9ACTN</name>
<evidence type="ECO:0000313" key="9">
    <source>
        <dbReference type="EMBL" id="GIF86769.1"/>
    </source>
</evidence>
<gene>
    <name evidence="9" type="primary">pnuC</name>
    <name evidence="9" type="ORF">Cch02nite_02130</name>
</gene>
<feature type="transmembrane region" description="Helical" evidence="8">
    <location>
        <begin position="104"/>
        <end position="121"/>
    </location>
</feature>
<feature type="transmembrane region" description="Helical" evidence="8">
    <location>
        <begin position="155"/>
        <end position="172"/>
    </location>
</feature>
<keyword evidence="7 8" id="KW-0472">Membrane</keyword>
<dbReference type="GO" id="GO:0034257">
    <property type="term" value="F:nicotinamide riboside transmembrane transporter activity"/>
    <property type="evidence" value="ECO:0007669"/>
    <property type="project" value="InterPro"/>
</dbReference>
<organism evidence="9 10">
    <name type="scientific">Catellatospora chokoriensis</name>
    <dbReference type="NCBI Taxonomy" id="310353"/>
    <lineage>
        <taxon>Bacteria</taxon>
        <taxon>Bacillati</taxon>
        <taxon>Actinomycetota</taxon>
        <taxon>Actinomycetes</taxon>
        <taxon>Micromonosporales</taxon>
        <taxon>Micromonosporaceae</taxon>
        <taxon>Catellatospora</taxon>
    </lineage>
</organism>
<comment type="subcellular location">
    <subcellularLocation>
        <location evidence="1">Cell membrane</location>
        <topology evidence="1">Multi-pass membrane protein</topology>
    </subcellularLocation>
</comment>
<evidence type="ECO:0000256" key="6">
    <source>
        <dbReference type="ARBA" id="ARBA00022989"/>
    </source>
</evidence>
<feature type="transmembrane region" description="Helical" evidence="8">
    <location>
        <begin position="178"/>
        <end position="195"/>
    </location>
</feature>
<dbReference type="NCBIfam" id="TIGR01528">
    <property type="entry name" value="NMN_trans_PnuC"/>
    <property type="match status" value="1"/>
</dbReference>
<keyword evidence="10" id="KW-1185">Reference proteome</keyword>
<proteinExistence type="inferred from homology"/>
<protein>
    <submittedName>
        <fullName evidence="9">Nicotinamide mononucleotide transporter</fullName>
    </submittedName>
</protein>
<dbReference type="Pfam" id="PF04973">
    <property type="entry name" value="NMN_transporter"/>
    <property type="match status" value="1"/>
</dbReference>
<comment type="caution">
    <text evidence="9">The sequence shown here is derived from an EMBL/GenBank/DDBJ whole genome shotgun (WGS) entry which is preliminary data.</text>
</comment>
<evidence type="ECO:0000256" key="4">
    <source>
        <dbReference type="ARBA" id="ARBA00022475"/>
    </source>
</evidence>
<evidence type="ECO:0000256" key="2">
    <source>
        <dbReference type="ARBA" id="ARBA00006669"/>
    </source>
</evidence>
<reference evidence="9 10" key="1">
    <citation type="submission" date="2021-01" db="EMBL/GenBank/DDBJ databases">
        <title>Whole genome shotgun sequence of Catellatospora chokoriensis NBRC 107358.</title>
        <authorList>
            <person name="Komaki H."/>
            <person name="Tamura T."/>
        </authorList>
    </citation>
    <scope>NUCLEOTIDE SEQUENCE [LARGE SCALE GENOMIC DNA]</scope>
    <source>
        <strain evidence="9 10">NBRC 107358</strain>
    </source>
</reference>
<dbReference type="Proteomes" id="UP000619293">
    <property type="component" value="Unassembled WGS sequence"/>
</dbReference>
<dbReference type="EMBL" id="BONG01000001">
    <property type="protein sequence ID" value="GIF86769.1"/>
    <property type="molecule type" value="Genomic_DNA"/>
</dbReference>
<dbReference type="InterPro" id="IPR006419">
    <property type="entry name" value="NMN_transpt_PnuC"/>
</dbReference>
<evidence type="ECO:0000256" key="3">
    <source>
        <dbReference type="ARBA" id="ARBA00022448"/>
    </source>
</evidence>
<feature type="transmembrane region" description="Helical" evidence="8">
    <location>
        <begin position="66"/>
        <end position="84"/>
    </location>
</feature>
<comment type="similarity">
    <text evidence="2">Belongs to the nicotinamide ribonucleoside (NR) uptake permease (TC 4.B.1) family.</text>
</comment>
<evidence type="ECO:0000256" key="1">
    <source>
        <dbReference type="ARBA" id="ARBA00004651"/>
    </source>
</evidence>
<dbReference type="RefSeq" id="WP_191840959.1">
    <property type="nucleotide sequence ID" value="NZ_BAAALB010000004.1"/>
</dbReference>
<keyword evidence="6 8" id="KW-1133">Transmembrane helix</keyword>
<keyword evidence="5 8" id="KW-0812">Transmembrane</keyword>
<dbReference type="PANTHER" id="PTHR36122">
    <property type="entry name" value="NICOTINAMIDE RIBOSIDE TRANSPORTER PNUC"/>
    <property type="match status" value="1"/>
</dbReference>
<keyword evidence="4" id="KW-1003">Cell membrane</keyword>
<evidence type="ECO:0000256" key="5">
    <source>
        <dbReference type="ARBA" id="ARBA00022692"/>
    </source>
</evidence>
<dbReference type="GO" id="GO:0005886">
    <property type="term" value="C:plasma membrane"/>
    <property type="evidence" value="ECO:0007669"/>
    <property type="project" value="UniProtKB-SubCell"/>
</dbReference>